<evidence type="ECO:0000313" key="15">
    <source>
        <dbReference type="Proteomes" id="UP001208570"/>
    </source>
</evidence>
<feature type="transmembrane region" description="Helical" evidence="12">
    <location>
        <begin position="435"/>
        <end position="458"/>
    </location>
</feature>
<gene>
    <name evidence="14" type="ORF">LSH36_855g01083</name>
</gene>
<dbReference type="Gene3D" id="3.40.720.10">
    <property type="entry name" value="Alkaline Phosphatase, subunit A"/>
    <property type="match status" value="1"/>
</dbReference>
<feature type="transmembrane region" description="Helical" evidence="12">
    <location>
        <begin position="996"/>
        <end position="1016"/>
    </location>
</feature>
<evidence type="ECO:0000313" key="14">
    <source>
        <dbReference type="EMBL" id="KAK2143313.1"/>
    </source>
</evidence>
<keyword evidence="7" id="KW-0256">Endoplasmic reticulum</keyword>
<organism evidence="14 15">
    <name type="scientific">Paralvinella palmiformis</name>
    <dbReference type="NCBI Taxonomy" id="53620"/>
    <lineage>
        <taxon>Eukaryota</taxon>
        <taxon>Metazoa</taxon>
        <taxon>Spiralia</taxon>
        <taxon>Lophotrochozoa</taxon>
        <taxon>Annelida</taxon>
        <taxon>Polychaeta</taxon>
        <taxon>Sedentaria</taxon>
        <taxon>Canalipalpata</taxon>
        <taxon>Terebellida</taxon>
        <taxon>Terebelliformia</taxon>
        <taxon>Alvinellidae</taxon>
        <taxon>Paralvinella</taxon>
    </lineage>
</organism>
<reference evidence="14" key="1">
    <citation type="journal article" date="2023" name="Mol. Biol. Evol.">
        <title>Third-Generation Sequencing Reveals the Adaptive Role of the Epigenome in Three Deep-Sea Polychaetes.</title>
        <authorList>
            <person name="Perez M."/>
            <person name="Aroh O."/>
            <person name="Sun Y."/>
            <person name="Lan Y."/>
            <person name="Juniper S.K."/>
            <person name="Young C.R."/>
            <person name="Angers B."/>
            <person name="Qian P.Y."/>
        </authorList>
    </citation>
    <scope>NUCLEOTIDE SEQUENCE</scope>
    <source>
        <strain evidence="14">P08H-3</strain>
    </source>
</reference>
<dbReference type="GO" id="GO:0051267">
    <property type="term" value="F:CP2 mannose-ethanolamine phosphotransferase activity"/>
    <property type="evidence" value="ECO:0007669"/>
    <property type="project" value="TreeGrafter"/>
</dbReference>
<dbReference type="InterPro" id="IPR017850">
    <property type="entry name" value="Alkaline_phosphatase_core_sf"/>
</dbReference>
<comment type="pathway">
    <text evidence="2">Glycolipid biosynthesis; glycosylphosphatidylinositol-anchor biosynthesis.</text>
</comment>
<evidence type="ECO:0000256" key="12">
    <source>
        <dbReference type="SAM" id="Phobius"/>
    </source>
</evidence>
<dbReference type="PANTHER" id="PTHR23072">
    <property type="entry name" value="PHOSPHATIDYLINOSITOL GLYCAN-RELATED"/>
    <property type="match status" value="1"/>
</dbReference>
<comment type="similarity">
    <text evidence="3">Belongs to the PIGG/PIGN/PIGO family. PIGG subfamily.</text>
</comment>
<comment type="caution">
    <text evidence="14">The sequence shown here is derived from an EMBL/GenBank/DDBJ whole genome shotgun (WGS) entry which is preliminary data.</text>
</comment>
<dbReference type="CDD" id="cd16024">
    <property type="entry name" value="GPI_EPT_2"/>
    <property type="match status" value="1"/>
</dbReference>
<evidence type="ECO:0000256" key="4">
    <source>
        <dbReference type="ARBA" id="ARBA00022502"/>
    </source>
</evidence>
<feature type="transmembrane region" description="Helical" evidence="12">
    <location>
        <begin position="957"/>
        <end position="976"/>
    </location>
</feature>
<dbReference type="AlphaFoldDB" id="A0AAD9IZA0"/>
<keyword evidence="15" id="KW-1185">Reference proteome</keyword>
<dbReference type="InterPro" id="IPR039527">
    <property type="entry name" value="PIGG/GPI7"/>
</dbReference>
<evidence type="ECO:0000256" key="9">
    <source>
        <dbReference type="ARBA" id="ARBA00023136"/>
    </source>
</evidence>
<dbReference type="Proteomes" id="UP001208570">
    <property type="component" value="Unassembled WGS sequence"/>
</dbReference>
<dbReference type="PANTHER" id="PTHR23072:SF0">
    <property type="entry name" value="GPI ETHANOLAMINE PHOSPHATE TRANSFERASE 2"/>
    <property type="match status" value="1"/>
</dbReference>
<evidence type="ECO:0000256" key="1">
    <source>
        <dbReference type="ARBA" id="ARBA00004477"/>
    </source>
</evidence>
<evidence type="ECO:0000256" key="11">
    <source>
        <dbReference type="SAM" id="Coils"/>
    </source>
</evidence>
<comment type="subcellular location">
    <subcellularLocation>
        <location evidence="1">Endoplasmic reticulum membrane</location>
        <topology evidence="1">Multi-pass membrane protein</topology>
    </subcellularLocation>
</comment>
<dbReference type="InterPro" id="IPR037674">
    <property type="entry name" value="PIG-G_N"/>
</dbReference>
<keyword evidence="11" id="KW-0175">Coiled coil</keyword>
<keyword evidence="8 12" id="KW-1133">Transmembrane helix</keyword>
<keyword evidence="4" id="KW-0337">GPI-anchor biosynthesis</keyword>
<dbReference type="EMBL" id="JAODUP010000855">
    <property type="protein sequence ID" value="KAK2143313.1"/>
    <property type="molecule type" value="Genomic_DNA"/>
</dbReference>
<name>A0AAD9IZA0_9ANNE</name>
<feature type="transmembrane region" description="Helical" evidence="12">
    <location>
        <begin position="717"/>
        <end position="733"/>
    </location>
</feature>
<feature type="domain" description="GPI ethanolamine phosphate transferase 2 C-terminal" evidence="13">
    <location>
        <begin position="827"/>
        <end position="1009"/>
    </location>
</feature>
<evidence type="ECO:0000256" key="5">
    <source>
        <dbReference type="ARBA" id="ARBA00022679"/>
    </source>
</evidence>
<keyword evidence="9 12" id="KW-0472">Membrane</keyword>
<feature type="coiled-coil region" evidence="11">
    <location>
        <begin position="348"/>
        <end position="375"/>
    </location>
</feature>
<dbReference type="InterPro" id="IPR002591">
    <property type="entry name" value="Phosphodiest/P_Trfase"/>
</dbReference>
<accession>A0AAD9IZA0</accession>
<feature type="transmembrane region" description="Helical" evidence="12">
    <location>
        <begin position="754"/>
        <end position="772"/>
    </location>
</feature>
<evidence type="ECO:0000256" key="8">
    <source>
        <dbReference type="ARBA" id="ARBA00022989"/>
    </source>
</evidence>
<feature type="transmembrane region" description="Helical" evidence="12">
    <location>
        <begin position="505"/>
        <end position="524"/>
    </location>
</feature>
<evidence type="ECO:0000259" key="13">
    <source>
        <dbReference type="Pfam" id="PF19316"/>
    </source>
</evidence>
<evidence type="ECO:0000256" key="3">
    <source>
        <dbReference type="ARBA" id="ARBA00005315"/>
    </source>
</evidence>
<evidence type="ECO:0000256" key="7">
    <source>
        <dbReference type="ARBA" id="ARBA00022824"/>
    </source>
</evidence>
<evidence type="ECO:0000256" key="2">
    <source>
        <dbReference type="ARBA" id="ARBA00004687"/>
    </source>
</evidence>
<dbReference type="InterPro" id="IPR045687">
    <property type="entry name" value="PIGG/GPI7_C"/>
</dbReference>
<sequence>MLRIRVGLLLAFLVLADLAAFVVFLNGFFPVKRSVLGYADHSSRTEPEIIDLDDAPKADRTLQLPRIYDKVVLILIDALRADFVLPGVETDVQQMEYVKNLIVMNKTLSYTARAHPPTVTLPRIKAMTTGSIPGFIDVVMNFNTQSLQEDNIISQLHRLGQKIVFYGDDTWMKLYPEHFVRTDGTTSFFVTDYTEVDYNVTRHLSNELIRHDWDLLILHYLGLDHIGHLAGPYSPLIKPKLQEMDTVIKRVLEALATEYSDDRCLLLLCGDHGMSDQGSHGGSSLVETATPLIFLDPQWLGGKGQVYTGQTVDQIDMAATLALLLGVPIPQNNLGTIIVPMLNELDSRDKLRALYSNAKQLLMVMQENVRDYKREPSYHQLQRAQQSHISWIKTYISNPNSAVLNQLCVKVIQQYVMAMTAIREKLSGMLLYYDIHAMTAAIIVFFVVLLALVQFLNIDSGRVELFPSKVLVISTVLAIVIIFVHLSICTSQMASSSLCSIRGSLVIMFFIIVSIIGTSVWLISNGFEIFRKCRLLPVMFFKTDILHKLLVCGTMCHTITLLSSSFVEEEHQTWYFLTVSLHIIYIWKVYTCVYSITDCHDIREDTSDMAYVTDADIKGGIYLNSDMMLKLSERKEKLHSHKRIQDNKILMLLYSIAFLILCRLARAWNQTGDKWAHLPDIGDWLICPENINVLSLVAAISMISTFLHVYISSRSHLAIPALFILGSAGVYCFRTANRSFLGLSHYEMVSKGVFEARCVYTVLVLMLCYTFYKSLSSGHHDNQNVSHHFTKDHPPDTNYDQQYFSTDPYNKDASRVVLTLRNIWADIQSAWILLMLLILRPHNIALVAIVTWQEYIIRHITRKTLVLNLMEVILMYILDGTSWFLLSGQSGNSNSISTVDVSAGYIGLESYNPVIITFLMAASTYAMPVYWLISAVRIICDIAVEQSWTTSRLKQALLKLMTVLAICRALPIAVYSVLVTAERYHLFVWTVFSPKLLYEGMNTVIVTVFILLVAVIERHIPLSE</sequence>
<evidence type="ECO:0000256" key="10">
    <source>
        <dbReference type="ARBA" id="ARBA00023180"/>
    </source>
</evidence>
<keyword evidence="6 12" id="KW-0812">Transmembrane</keyword>
<evidence type="ECO:0000256" key="6">
    <source>
        <dbReference type="ARBA" id="ARBA00022692"/>
    </source>
</evidence>
<keyword evidence="10" id="KW-0325">Glycoprotein</keyword>
<dbReference type="SUPFAM" id="SSF53649">
    <property type="entry name" value="Alkaline phosphatase-like"/>
    <property type="match status" value="1"/>
</dbReference>
<feature type="transmembrane region" description="Helical" evidence="12">
    <location>
        <begin position="545"/>
        <end position="567"/>
    </location>
</feature>
<dbReference type="GO" id="GO:0006506">
    <property type="term" value="P:GPI anchor biosynthetic process"/>
    <property type="evidence" value="ECO:0007669"/>
    <property type="project" value="UniProtKB-KW"/>
</dbReference>
<dbReference type="GO" id="GO:0005789">
    <property type="term" value="C:endoplasmic reticulum membrane"/>
    <property type="evidence" value="ECO:0007669"/>
    <property type="project" value="UniProtKB-SubCell"/>
</dbReference>
<feature type="transmembrane region" description="Helical" evidence="12">
    <location>
        <begin position="470"/>
        <end position="493"/>
    </location>
</feature>
<dbReference type="Pfam" id="PF19316">
    <property type="entry name" value="PIGO_PIGG"/>
    <property type="match status" value="1"/>
</dbReference>
<protein>
    <recommendedName>
        <fullName evidence="13">GPI ethanolamine phosphate transferase 2 C-terminal domain-containing protein</fullName>
    </recommendedName>
</protein>
<feature type="transmembrane region" description="Helical" evidence="12">
    <location>
        <begin position="649"/>
        <end position="669"/>
    </location>
</feature>
<dbReference type="Pfam" id="PF01663">
    <property type="entry name" value="Phosphodiest"/>
    <property type="match status" value="1"/>
</dbReference>
<proteinExistence type="inferred from homology"/>
<feature type="transmembrane region" description="Helical" evidence="12">
    <location>
        <begin position="830"/>
        <end position="852"/>
    </location>
</feature>
<feature type="transmembrane region" description="Helical" evidence="12">
    <location>
        <begin position="864"/>
        <end position="886"/>
    </location>
</feature>
<feature type="transmembrane region" description="Helical" evidence="12">
    <location>
        <begin position="914"/>
        <end position="936"/>
    </location>
</feature>
<keyword evidence="5" id="KW-0808">Transferase</keyword>